<proteinExistence type="predicted"/>
<sequence>MTALTAAAIVAIAGLAYLAEGTIAAPPAATGSASPSPDASSTAPPPVPADSGDGKRVVYSLEQRRVWLMGAEGGETPLATFTVMPSTVDPLPGAYQVTSRSESVTGSDGIPVRYVVRFTTVDGVTVGFSAAADGSTPRPDPNLRTGGIRQTLADSQTMWEFAVQGTSVVVVP</sequence>
<gene>
    <name evidence="3" type="ORF">FHU37_002894</name>
</gene>
<protein>
    <recommendedName>
        <fullName evidence="5">Secreted protein</fullName>
    </recommendedName>
</protein>
<evidence type="ECO:0000313" key="4">
    <source>
        <dbReference type="Proteomes" id="UP000567795"/>
    </source>
</evidence>
<organism evidence="3 4">
    <name type="scientific">Allostreptomyces psammosilenae</name>
    <dbReference type="NCBI Taxonomy" id="1892865"/>
    <lineage>
        <taxon>Bacteria</taxon>
        <taxon>Bacillati</taxon>
        <taxon>Actinomycetota</taxon>
        <taxon>Actinomycetes</taxon>
        <taxon>Kitasatosporales</taxon>
        <taxon>Streptomycetaceae</taxon>
        <taxon>Allostreptomyces</taxon>
    </lineage>
</organism>
<dbReference type="GO" id="GO:0016740">
    <property type="term" value="F:transferase activity"/>
    <property type="evidence" value="ECO:0007669"/>
    <property type="project" value="InterPro"/>
</dbReference>
<keyword evidence="2" id="KW-0732">Signal</keyword>
<feature type="region of interest" description="Disordered" evidence="1">
    <location>
        <begin position="27"/>
        <end position="54"/>
    </location>
</feature>
<evidence type="ECO:0000313" key="3">
    <source>
        <dbReference type="EMBL" id="NYI05951.1"/>
    </source>
</evidence>
<dbReference type="InterPro" id="IPR005490">
    <property type="entry name" value="LD_TPept_cat_dom"/>
</dbReference>
<keyword evidence="4" id="KW-1185">Reference proteome</keyword>
<evidence type="ECO:0000256" key="1">
    <source>
        <dbReference type="SAM" id="MobiDB-lite"/>
    </source>
</evidence>
<comment type="caution">
    <text evidence="3">The sequence shown here is derived from an EMBL/GenBank/DDBJ whole genome shotgun (WGS) entry which is preliminary data.</text>
</comment>
<dbReference type="CDD" id="cd16913">
    <property type="entry name" value="YkuD_like"/>
    <property type="match status" value="1"/>
</dbReference>
<feature type="chain" id="PRO_5039652400" description="Secreted protein" evidence="2">
    <location>
        <begin position="19"/>
        <end position="172"/>
    </location>
</feature>
<accession>A0A853A5I8</accession>
<name>A0A853A5I8_9ACTN</name>
<dbReference type="EMBL" id="JACBZD010000001">
    <property type="protein sequence ID" value="NYI05951.1"/>
    <property type="molecule type" value="Genomic_DNA"/>
</dbReference>
<evidence type="ECO:0008006" key="5">
    <source>
        <dbReference type="Google" id="ProtNLM"/>
    </source>
</evidence>
<feature type="compositionally biased region" description="Low complexity" evidence="1">
    <location>
        <begin position="27"/>
        <end position="42"/>
    </location>
</feature>
<dbReference type="RefSeq" id="WP_312892607.1">
    <property type="nucleotide sequence ID" value="NZ_JACBZD010000001.1"/>
</dbReference>
<evidence type="ECO:0000256" key="2">
    <source>
        <dbReference type="SAM" id="SignalP"/>
    </source>
</evidence>
<reference evidence="3 4" key="1">
    <citation type="submission" date="2020-07" db="EMBL/GenBank/DDBJ databases">
        <title>Sequencing the genomes of 1000 actinobacteria strains.</title>
        <authorList>
            <person name="Klenk H.-P."/>
        </authorList>
    </citation>
    <scope>NUCLEOTIDE SEQUENCE [LARGE SCALE GENOMIC DNA]</scope>
    <source>
        <strain evidence="3 4">DSM 42178</strain>
    </source>
</reference>
<feature type="signal peptide" evidence="2">
    <location>
        <begin position="1"/>
        <end position="18"/>
    </location>
</feature>
<dbReference type="AlphaFoldDB" id="A0A853A5I8"/>
<dbReference type="Proteomes" id="UP000567795">
    <property type="component" value="Unassembled WGS sequence"/>
</dbReference>